<feature type="compositionally biased region" description="Basic and acidic residues" evidence="1">
    <location>
        <begin position="104"/>
        <end position="113"/>
    </location>
</feature>
<feature type="compositionally biased region" description="Low complexity" evidence="1">
    <location>
        <begin position="1"/>
        <end position="16"/>
    </location>
</feature>
<dbReference type="KEGG" id="fcy:FRACYDRAFT_242551"/>
<feature type="region of interest" description="Disordered" evidence="1">
    <location>
        <begin position="500"/>
        <end position="539"/>
    </location>
</feature>
<dbReference type="EMBL" id="KV784362">
    <property type="protein sequence ID" value="OEU13124.1"/>
    <property type="molecule type" value="Genomic_DNA"/>
</dbReference>
<dbReference type="Proteomes" id="UP000095751">
    <property type="component" value="Unassembled WGS sequence"/>
</dbReference>
<feature type="region of interest" description="Disordered" evidence="1">
    <location>
        <begin position="573"/>
        <end position="605"/>
    </location>
</feature>
<feature type="region of interest" description="Disordered" evidence="1">
    <location>
        <begin position="1"/>
        <end position="25"/>
    </location>
</feature>
<reference evidence="2 3" key="1">
    <citation type="submission" date="2016-09" db="EMBL/GenBank/DDBJ databases">
        <title>Extensive genetic diversity and differential bi-allelic expression allows diatom success in the polar Southern Ocean.</title>
        <authorList>
            <consortium name="DOE Joint Genome Institute"/>
            <person name="Mock T."/>
            <person name="Otillar R.P."/>
            <person name="Strauss J."/>
            <person name="Dupont C."/>
            <person name="Frickenhaus S."/>
            <person name="Maumus F."/>
            <person name="Mcmullan M."/>
            <person name="Sanges R."/>
            <person name="Schmutz J."/>
            <person name="Toseland A."/>
            <person name="Valas R."/>
            <person name="Veluchamy A."/>
            <person name="Ward B.J."/>
            <person name="Allen A."/>
            <person name="Barry K."/>
            <person name="Falciatore A."/>
            <person name="Ferrante M."/>
            <person name="Fortunato A.E."/>
            <person name="Gloeckner G."/>
            <person name="Gruber A."/>
            <person name="Hipkin R."/>
            <person name="Janech M."/>
            <person name="Kroth P."/>
            <person name="Leese F."/>
            <person name="Lindquist E."/>
            <person name="Lyon B.R."/>
            <person name="Martin J."/>
            <person name="Mayer C."/>
            <person name="Parker M."/>
            <person name="Quesneville H."/>
            <person name="Raymond J."/>
            <person name="Uhlig C."/>
            <person name="Valentin K.U."/>
            <person name="Worden A.Z."/>
            <person name="Armbrust E.V."/>
            <person name="Bowler C."/>
            <person name="Green B."/>
            <person name="Moulton V."/>
            <person name="Van Oosterhout C."/>
            <person name="Grigoriev I."/>
        </authorList>
    </citation>
    <scope>NUCLEOTIDE SEQUENCE [LARGE SCALE GENOMIC DNA]</scope>
    <source>
        <strain evidence="2 3">CCMP1102</strain>
    </source>
</reference>
<evidence type="ECO:0000313" key="2">
    <source>
        <dbReference type="EMBL" id="OEU13124.1"/>
    </source>
</evidence>
<name>A0A1E7F4S2_9STRA</name>
<evidence type="ECO:0000256" key="1">
    <source>
        <dbReference type="SAM" id="MobiDB-lite"/>
    </source>
</evidence>
<organism evidence="2 3">
    <name type="scientific">Fragilariopsis cylindrus CCMP1102</name>
    <dbReference type="NCBI Taxonomy" id="635003"/>
    <lineage>
        <taxon>Eukaryota</taxon>
        <taxon>Sar</taxon>
        <taxon>Stramenopiles</taxon>
        <taxon>Ochrophyta</taxon>
        <taxon>Bacillariophyta</taxon>
        <taxon>Bacillariophyceae</taxon>
        <taxon>Bacillariophycidae</taxon>
        <taxon>Bacillariales</taxon>
        <taxon>Bacillariaceae</taxon>
        <taxon>Fragilariopsis</taxon>
    </lineage>
</organism>
<protein>
    <submittedName>
        <fullName evidence="2">Uncharacterized protein</fullName>
    </submittedName>
</protein>
<dbReference type="InParanoid" id="A0A1E7F4S2"/>
<sequence>MDNDNDTNNNNDNTDNNNDDEANPIQPQRNLLLDVFNSLRTPLRNRNRIDRQESIDRQHHQQQDILNLEADIGLRTTLFDEEETKQEEEEEEEEEEKEEEEKEKEEKEKEEKENIMTTTTTYKIGGVEIEFDTDKPTQNTDYNIGVMIAKEDRPDAGSDIERKLIESLCKNQYTKYKKAETSMKSVERLLQSRSIMDTIEATETVLNKFDMKDPFTIVYPVDATLDRVALKMKADGSGIRSLEVLSDSRQVSTEEVALSCAWWNLHGHYKDKEGEKQSYGRDMNWSYLHFKSHVDEVLYNDTDKLFNNYPKKERGGPLFFKLLTDAVLSANEDSLAALESTIKNYNIAENGKDDVPEAIKILEAGSKLITAMRDDGSSKPTLPDKFVIKLIKVLCTTSVEVFNKKMEAYQGSLELALLCDGKKINTPAVLKKVFTVARTFHKELFDDGIWETEVQSKAKSTFSSFWRNRCWNCEKENCNLRKCKLTKDHDKIERNKNKWLTDVQASDRSSNDRKTKGGGGAKKEYPEWRPPDPSENNKRIIYGDPHTWDGRKSWVKDGAPASGLPELPLSANNTGAGAAVPGQVGDASDDATAMTNETGMTKEDKNELRRFEASIKNMGANLSGMGAFINNLAEK</sequence>
<feature type="region of interest" description="Disordered" evidence="1">
    <location>
        <begin position="67"/>
        <end position="113"/>
    </location>
</feature>
<evidence type="ECO:0000313" key="3">
    <source>
        <dbReference type="Proteomes" id="UP000095751"/>
    </source>
</evidence>
<feature type="compositionally biased region" description="Basic and acidic residues" evidence="1">
    <location>
        <begin position="509"/>
        <end position="538"/>
    </location>
</feature>
<feature type="compositionally biased region" description="Acidic residues" evidence="1">
    <location>
        <begin position="79"/>
        <end position="103"/>
    </location>
</feature>
<dbReference type="AlphaFoldDB" id="A0A1E7F4S2"/>
<gene>
    <name evidence="2" type="ORF">FRACYDRAFT_242551</name>
</gene>
<dbReference type="OrthoDB" id="55981at2759"/>
<keyword evidence="3" id="KW-1185">Reference proteome</keyword>
<proteinExistence type="predicted"/>
<accession>A0A1E7F4S2</accession>